<dbReference type="InterPro" id="IPR011009">
    <property type="entry name" value="Kinase-like_dom_sf"/>
</dbReference>
<dbReference type="PANTHER" id="PTHR12149">
    <property type="entry name" value="FRUCTOSAMINE 3 KINASE-RELATED PROTEIN"/>
    <property type="match status" value="1"/>
</dbReference>
<dbReference type="Proteomes" id="UP001597241">
    <property type="component" value="Unassembled WGS sequence"/>
</dbReference>
<comment type="caution">
    <text evidence="3">The sequence shown here is derived from an EMBL/GenBank/DDBJ whole genome shotgun (WGS) entry which is preliminary data.</text>
</comment>
<accession>A0ABW3WL68</accession>
<evidence type="ECO:0000313" key="4">
    <source>
        <dbReference type="Proteomes" id="UP001597241"/>
    </source>
</evidence>
<proteinExistence type="inferred from homology"/>
<dbReference type="Gene3D" id="3.30.200.20">
    <property type="entry name" value="Phosphorylase Kinase, domain 1"/>
    <property type="match status" value="1"/>
</dbReference>
<dbReference type="SUPFAM" id="SSF56112">
    <property type="entry name" value="Protein kinase-like (PK-like)"/>
    <property type="match status" value="1"/>
</dbReference>
<dbReference type="PANTHER" id="PTHR12149:SF8">
    <property type="entry name" value="PROTEIN-RIBULOSAMINE 3-KINASE"/>
    <property type="match status" value="1"/>
</dbReference>
<dbReference type="RefSeq" id="WP_386807764.1">
    <property type="nucleotide sequence ID" value="NZ_JBHTMV010000003.1"/>
</dbReference>
<protein>
    <submittedName>
        <fullName evidence="3">Fructosamine kinase family protein</fullName>
    </submittedName>
</protein>
<keyword evidence="4" id="KW-1185">Reference proteome</keyword>
<dbReference type="InterPro" id="IPR016477">
    <property type="entry name" value="Fructo-/Ketosamine-3-kinase"/>
</dbReference>
<dbReference type="Pfam" id="PF03881">
    <property type="entry name" value="Fructosamin_kin"/>
    <property type="match status" value="1"/>
</dbReference>
<dbReference type="GO" id="GO:0016301">
    <property type="term" value="F:kinase activity"/>
    <property type="evidence" value="ECO:0007669"/>
    <property type="project" value="UniProtKB-KW"/>
</dbReference>
<evidence type="ECO:0000256" key="2">
    <source>
        <dbReference type="PIRNR" id="PIRNR006221"/>
    </source>
</evidence>
<keyword evidence="2" id="KW-0808">Transferase</keyword>
<evidence type="ECO:0000313" key="3">
    <source>
        <dbReference type="EMBL" id="MFD1292878.1"/>
    </source>
</evidence>
<dbReference type="PIRSF" id="PIRSF006221">
    <property type="entry name" value="Ketosamine-3-kinase"/>
    <property type="match status" value="1"/>
</dbReference>
<dbReference type="Gene3D" id="3.90.1200.10">
    <property type="match status" value="1"/>
</dbReference>
<evidence type="ECO:0000256" key="1">
    <source>
        <dbReference type="ARBA" id="ARBA00009460"/>
    </source>
</evidence>
<gene>
    <name evidence="3" type="ORF">ACFQ5N_03425</name>
</gene>
<sequence>MNTELQQHIEHQLQSLVSTNNTFKWQPVAGGSINKTYKITTNTNTYFIKTNTIAVFKNGFKEEVLGLQFLEKNKAFIPKIIAEGSFQNDIFLILEWIEKGKESNLFWDNFAQNLANLHTQKGTQFGLEYSNFMGQLHQNNSHFNDFTTFFIENRLKPQVKLAFDSHKIEQKHLAQFEILYTDLNAIFPDEKPAAIHGDLWSGNYICSAQEKAILIDPAVYYGHREIDIAMTQLFGGFPQQFYKKYNEIYPLAPCFNLRTNFYNLYPLLVHLNLFGNPYLKSIEDIITKF</sequence>
<comment type="similarity">
    <text evidence="1 2">Belongs to the fructosamine kinase family.</text>
</comment>
<keyword evidence="2 3" id="KW-0418">Kinase</keyword>
<name>A0ABW3WL68_9FLAO</name>
<dbReference type="EMBL" id="JBHTMV010000003">
    <property type="protein sequence ID" value="MFD1292878.1"/>
    <property type="molecule type" value="Genomic_DNA"/>
</dbReference>
<reference evidence="4" key="1">
    <citation type="journal article" date="2019" name="Int. J. Syst. Evol. Microbiol.">
        <title>The Global Catalogue of Microorganisms (GCM) 10K type strain sequencing project: providing services to taxonomists for standard genome sequencing and annotation.</title>
        <authorList>
            <consortium name="The Broad Institute Genomics Platform"/>
            <consortium name="The Broad Institute Genome Sequencing Center for Infectious Disease"/>
            <person name="Wu L."/>
            <person name="Ma J."/>
        </authorList>
    </citation>
    <scope>NUCLEOTIDE SEQUENCE [LARGE SCALE GENOMIC DNA]</scope>
    <source>
        <strain evidence="4">CCUG 62221</strain>
    </source>
</reference>
<organism evidence="3 4">
    <name type="scientific">Lutibacter holmesii</name>
    <dbReference type="NCBI Taxonomy" id="1137985"/>
    <lineage>
        <taxon>Bacteria</taxon>
        <taxon>Pseudomonadati</taxon>
        <taxon>Bacteroidota</taxon>
        <taxon>Flavobacteriia</taxon>
        <taxon>Flavobacteriales</taxon>
        <taxon>Flavobacteriaceae</taxon>
        <taxon>Lutibacter</taxon>
    </lineage>
</organism>